<sequence length="91" mass="9923">MHGSKIKKSGQQLLAAFFGPAPNAQSPAVLATAGLTKQAVWGRGYRWHDCMPPYSQMTTVLSPNRELCSDGRDHRDVVPPPPVATRAAFMF</sequence>
<dbReference type="EMBL" id="LECT01000038">
    <property type="protein sequence ID" value="KLU03210.1"/>
    <property type="molecule type" value="Genomic_DNA"/>
</dbReference>
<accession>A0A0J1B8R5</accession>
<proteinExistence type="predicted"/>
<evidence type="ECO:0000313" key="2">
    <source>
        <dbReference type="Proteomes" id="UP000036367"/>
    </source>
</evidence>
<gene>
    <name evidence="1" type="ORF">RISK_004522</name>
</gene>
<comment type="caution">
    <text evidence="1">The sequence shown here is derived from an EMBL/GenBank/DDBJ whole genome shotgun (WGS) entry which is preliminary data.</text>
</comment>
<reference evidence="1" key="1">
    <citation type="submission" date="2015-05" db="EMBL/GenBank/DDBJ databases">
        <title>Permanent draft genome of Rhodopirellula islandicus K833.</title>
        <authorList>
            <person name="Kizina J."/>
            <person name="Richter M."/>
            <person name="Glockner F.O."/>
            <person name="Harder J."/>
        </authorList>
    </citation>
    <scope>NUCLEOTIDE SEQUENCE [LARGE SCALE GENOMIC DNA]</scope>
    <source>
        <strain evidence="1">K833</strain>
    </source>
</reference>
<dbReference type="Proteomes" id="UP000036367">
    <property type="component" value="Unassembled WGS sequence"/>
</dbReference>
<keyword evidence="2" id="KW-1185">Reference proteome</keyword>
<organism evidence="1 2">
    <name type="scientific">Rhodopirellula islandica</name>
    <dbReference type="NCBI Taxonomy" id="595434"/>
    <lineage>
        <taxon>Bacteria</taxon>
        <taxon>Pseudomonadati</taxon>
        <taxon>Planctomycetota</taxon>
        <taxon>Planctomycetia</taxon>
        <taxon>Pirellulales</taxon>
        <taxon>Pirellulaceae</taxon>
        <taxon>Rhodopirellula</taxon>
    </lineage>
</organism>
<dbReference type="PATRIC" id="fig|595434.4.peg.4295"/>
<protein>
    <submittedName>
        <fullName evidence="1">Uncharacterized protein</fullName>
    </submittedName>
</protein>
<evidence type="ECO:0000313" key="1">
    <source>
        <dbReference type="EMBL" id="KLU03210.1"/>
    </source>
</evidence>
<dbReference type="AlphaFoldDB" id="A0A0J1B8R5"/>
<name>A0A0J1B8R5_RHOIS</name>